<dbReference type="EnsemblPlants" id="TraesCS4B02G110000.1">
    <property type="protein sequence ID" value="TraesCS4B02G110000.1.cds1"/>
    <property type="gene ID" value="TraesCS4B02G110000"/>
</dbReference>
<dbReference type="Gramene" id="TraesROB_scaffold_018115_01G000100.1">
    <property type="protein sequence ID" value="TraesROB_scaffold_018115_01G000100.1"/>
    <property type="gene ID" value="TraesROB_scaffold_018115_01G000100"/>
</dbReference>
<dbReference type="Gramene" id="TraesRN4B0100263600.1">
    <property type="protein sequence ID" value="TraesRN4B0100263600.1"/>
    <property type="gene ID" value="TraesRN4B0100263600"/>
</dbReference>
<keyword evidence="2" id="KW-0472">Membrane</keyword>
<dbReference type="AlphaFoldDB" id="A0A3B6IR29"/>
<dbReference type="STRING" id="4565.A0A3B6IR29"/>
<reference evidence="4" key="2">
    <citation type="submission" date="2018-10" db="UniProtKB">
        <authorList>
            <consortium name="EnsemblPlants"/>
        </authorList>
    </citation>
    <scope>IDENTIFICATION</scope>
</reference>
<sequence>MAITMLKTIDSLSDQMVMYLLGAMQSASFDNQMFPVWSIVLVSLRASLGYLSGYGITDRERQLTELANVMKFLVLGVLNGTRGLEFNKPLWLLWAILLVRSVYRCLAHHWAIGSLWHGRSSEFLPEYMIENRPGDREDGRSLDKDQSYLVYGESSQEVELKRPGYTLHLNVVNHQSLITLNKISECSKHLLSPSNRNRYKDMSLAFTLSRLLRCRLEDVTLQPETKKEIRSLITSKITVGEENSQMKAKRIFRVLELELAFVRDYFYTLYPMVFWQGLSSLCFNILLSMATFAVAFWLAICIRKAYEPPEETFVLWVGGWNFDVVITWVFMFFMMFKEVWEIITYLLSNWTRLLLVCKYVQHTQQSEQSEQSQSSLMRSLMGNALTVDLISSFFVSKIADPWHGRIDQYDFLQSCTYNPPFWKLAKAVTLGKTPRELDGRKRGEAIKIPECVKLAILKALYQIDLKKHHQLPIRIPSLEAEAHMQFQWACLDLDTCSRVILVWHIATSLCEIKLAQEGEIDLTKPGFVRSAWSYLKTLRSCTSKPHLVDDNIQRNDDLKTCYRTATSLSWYCAYLQVFRPELLPDSFVVPDLIFSETLQKAREQADDCNLTWCWYNKFMVIAQEAKEKNVDKRQSKSIVQQGAILGKELIDMDKETRWKILAGVWADLFVHIAPSWNALDHKNNLESGGEFITLIWALLCHCGIEKSKMWDKDKVSRRNFQVPQENNTETDNIGPVEEQQISETNAQAPQDNNIETNSTEPAQEQQVSENNAQVENNTEISNFEPVEEQQISENIAQVENNTEVGNIEPMEEQQVSETNAQVPQENTTETSDMQPVEEQQASENNAEVENNTEISNIQPMEQQVYENNAQVSQENNTETSDIQPMEEQQVYQNNAQEETNTELNIQPVEDQQVSENNAQASQENNTETSDPQPMEEQSDEDETESDPGSETSS</sequence>
<feature type="compositionally biased region" description="Acidic residues" evidence="1">
    <location>
        <begin position="936"/>
        <end position="947"/>
    </location>
</feature>
<dbReference type="OrthoDB" id="624036at2759"/>
<dbReference type="Gramene" id="TraesSYM4B03G02294100.1">
    <property type="protein sequence ID" value="TraesSYM4B03G02294100.1.CDS1"/>
    <property type="gene ID" value="TraesSYM4B03G02294100"/>
</dbReference>
<accession>A0A3B6IR29</accession>
<feature type="transmembrane region" description="Helical" evidence="2">
    <location>
        <begin position="278"/>
        <end position="301"/>
    </location>
</feature>
<dbReference type="Gramene" id="TraesWEE_scaffold_001031_01G000100.1">
    <property type="protein sequence ID" value="TraesWEE_scaffold_001031_01G000100.1"/>
    <property type="gene ID" value="TraesWEE_scaffold_001031_01G000100"/>
</dbReference>
<dbReference type="Proteomes" id="UP000019116">
    <property type="component" value="Chromosome 4B"/>
</dbReference>
<dbReference type="Gramene" id="TraesCAD_scaffold_016146_01G000100.1">
    <property type="protein sequence ID" value="TraesCAD_scaffold_016146_01G000100.1"/>
    <property type="gene ID" value="TraesCAD_scaffold_016146_01G000100"/>
</dbReference>
<evidence type="ECO:0000313" key="5">
    <source>
        <dbReference type="Proteomes" id="UP000019116"/>
    </source>
</evidence>
<feature type="region of interest" description="Disordered" evidence="1">
    <location>
        <begin position="811"/>
        <end position="953"/>
    </location>
</feature>
<reference evidence="4" key="1">
    <citation type="submission" date="2018-08" db="EMBL/GenBank/DDBJ databases">
        <authorList>
            <person name="Rossello M."/>
        </authorList>
    </citation>
    <scope>NUCLEOTIDE SEQUENCE [LARGE SCALE GENOMIC DNA]</scope>
    <source>
        <strain evidence="4">cv. Chinese Spring</strain>
    </source>
</reference>
<organism evidence="4">
    <name type="scientific">Triticum aestivum</name>
    <name type="common">Wheat</name>
    <dbReference type="NCBI Taxonomy" id="4565"/>
    <lineage>
        <taxon>Eukaryota</taxon>
        <taxon>Viridiplantae</taxon>
        <taxon>Streptophyta</taxon>
        <taxon>Embryophyta</taxon>
        <taxon>Tracheophyta</taxon>
        <taxon>Spermatophyta</taxon>
        <taxon>Magnoliopsida</taxon>
        <taxon>Liliopsida</taxon>
        <taxon>Poales</taxon>
        <taxon>Poaceae</taxon>
        <taxon>BOP clade</taxon>
        <taxon>Pooideae</taxon>
        <taxon>Triticodae</taxon>
        <taxon>Triticeae</taxon>
        <taxon>Triticinae</taxon>
        <taxon>Triticum</taxon>
    </lineage>
</organism>
<evidence type="ECO:0000259" key="3">
    <source>
        <dbReference type="Pfam" id="PF13968"/>
    </source>
</evidence>
<dbReference type="Gramene" id="TraesCLE_scaffold_004053_01G000100.1">
    <property type="protein sequence ID" value="TraesCLE_scaffold_004053_01G000100.1"/>
    <property type="gene ID" value="TraesCLE_scaffold_004053_01G000100"/>
</dbReference>
<dbReference type="Gramene" id="TraesLAC4B03G02220680.1">
    <property type="protein sequence ID" value="TraesLAC4B03G02220680.1.CDS1"/>
    <property type="gene ID" value="TraesLAC4B03G02220680"/>
</dbReference>
<feature type="domain" description="DUF4220" evidence="3">
    <location>
        <begin position="11"/>
        <end position="413"/>
    </location>
</feature>
<keyword evidence="5" id="KW-1185">Reference proteome</keyword>
<feature type="compositionally biased region" description="Polar residues" evidence="1">
    <location>
        <begin position="889"/>
        <end position="931"/>
    </location>
</feature>
<feature type="transmembrane region" description="Helical" evidence="2">
    <location>
        <begin position="313"/>
        <end position="336"/>
    </location>
</feature>
<proteinExistence type="predicted"/>
<keyword evidence="2" id="KW-1133">Transmembrane helix</keyword>
<evidence type="ECO:0000313" key="4">
    <source>
        <dbReference type="EnsemblPlants" id="TraesCS4B02G110000.1.cds1"/>
    </source>
</evidence>
<evidence type="ECO:0000256" key="2">
    <source>
        <dbReference type="SAM" id="Phobius"/>
    </source>
</evidence>
<dbReference type="Gramene" id="TraesCS4B02G110000.1">
    <property type="protein sequence ID" value="TraesCS4B02G110000.1.cds1"/>
    <property type="gene ID" value="TraesCS4B02G110000"/>
</dbReference>
<feature type="region of interest" description="Disordered" evidence="1">
    <location>
        <begin position="745"/>
        <end position="771"/>
    </location>
</feature>
<dbReference type="Gramene" id="TraesLDM4B03G02267340.1">
    <property type="protein sequence ID" value="TraesLDM4B03G02267340.1.CDS1"/>
    <property type="gene ID" value="TraesLDM4B03G02267340"/>
</dbReference>
<dbReference type="Gramene" id="TraesCS4B03G0251100.1">
    <property type="protein sequence ID" value="TraesCS4B03G0251100.1.CDS1"/>
    <property type="gene ID" value="TraesCS4B03G0251100"/>
</dbReference>
<dbReference type="Gramene" id="TraesARI4B03G02303290.1">
    <property type="protein sequence ID" value="TraesARI4B03G02303290.1.CDS1"/>
    <property type="gene ID" value="TraesARI4B03G02303290"/>
</dbReference>
<dbReference type="OMA" id="QVPQENN"/>
<dbReference type="Gramene" id="TraesMAC4B03G02266780.1">
    <property type="protein sequence ID" value="TraesMAC4B03G02266780.1.CDS1"/>
    <property type="gene ID" value="TraesMAC4B03G02266780"/>
</dbReference>
<protein>
    <recommendedName>
        <fullName evidence="3">DUF4220 domain-containing protein</fullName>
    </recommendedName>
</protein>
<dbReference type="PANTHER" id="PTHR31325">
    <property type="entry name" value="OS01G0798800 PROTEIN-RELATED"/>
    <property type="match status" value="1"/>
</dbReference>
<dbReference type="InterPro" id="IPR025315">
    <property type="entry name" value="DUF4220"/>
</dbReference>
<keyword evidence="2" id="KW-0812">Transmembrane</keyword>
<dbReference type="Gramene" id="TraesJAG4B03G02266870.1">
    <property type="protein sequence ID" value="TraesJAG4B03G02266870.1.CDS1"/>
    <property type="gene ID" value="TraesJAG4B03G02266870"/>
</dbReference>
<dbReference type="Gramene" id="TraesJUL4B03G02287550.1">
    <property type="protein sequence ID" value="TraesJUL4B03G02287550.1.CDS1"/>
    <property type="gene ID" value="TraesJUL4B03G02287550"/>
</dbReference>
<dbReference type="Gramene" id="TraesNOR4B03G02284500.1">
    <property type="protein sequence ID" value="TraesNOR4B03G02284500.1.CDS1"/>
    <property type="gene ID" value="TraesNOR4B03G02284500"/>
</dbReference>
<evidence type="ECO:0000256" key="1">
    <source>
        <dbReference type="SAM" id="MobiDB-lite"/>
    </source>
</evidence>
<name>A0A3B6IR29_WHEAT</name>
<dbReference type="InterPro" id="IPR007658">
    <property type="entry name" value="DUF594"/>
</dbReference>
<dbReference type="Pfam" id="PF04578">
    <property type="entry name" value="DUF594"/>
    <property type="match status" value="1"/>
</dbReference>
<dbReference type="Pfam" id="PF13968">
    <property type="entry name" value="DUF4220"/>
    <property type="match status" value="1"/>
</dbReference>
<feature type="compositionally biased region" description="Polar residues" evidence="1">
    <location>
        <begin position="813"/>
        <end position="882"/>
    </location>
</feature>